<keyword evidence="5 6" id="KW-0472">Membrane</keyword>
<reference evidence="8" key="1">
    <citation type="journal article" date="2020" name="mSystems">
        <title>Genome- and Community-Level Interaction Insights into Carbon Utilization and Element Cycling Functions of Hydrothermarchaeota in Hydrothermal Sediment.</title>
        <authorList>
            <person name="Zhou Z."/>
            <person name="Liu Y."/>
            <person name="Xu W."/>
            <person name="Pan J."/>
            <person name="Luo Z.H."/>
            <person name="Li M."/>
        </authorList>
    </citation>
    <scope>NUCLEOTIDE SEQUENCE [LARGE SCALE GENOMIC DNA]</scope>
    <source>
        <strain evidence="8">HyVt-538</strain>
    </source>
</reference>
<evidence type="ECO:0000256" key="2">
    <source>
        <dbReference type="ARBA" id="ARBA00022475"/>
    </source>
</evidence>
<name>A0A7V5U0V3_9PROT</name>
<feature type="transmembrane region" description="Helical" evidence="6">
    <location>
        <begin position="175"/>
        <end position="195"/>
    </location>
</feature>
<gene>
    <name evidence="8" type="ORF">ENK01_00825</name>
</gene>
<comment type="caution">
    <text evidence="8">The sequence shown here is derived from an EMBL/GenBank/DDBJ whole genome shotgun (WGS) entry which is preliminary data.</text>
</comment>
<dbReference type="InterPro" id="IPR018461">
    <property type="entry name" value="Na/H_Antiport_NhaC-like_C"/>
</dbReference>
<dbReference type="AlphaFoldDB" id="A0A7V5U0V3"/>
<feature type="transmembrane region" description="Helical" evidence="6">
    <location>
        <begin position="12"/>
        <end position="29"/>
    </location>
</feature>
<dbReference type="Proteomes" id="UP000885806">
    <property type="component" value="Unassembled WGS sequence"/>
</dbReference>
<dbReference type="PANTHER" id="PTHR43478">
    <property type="entry name" value="NA+/H+ ANTIPORTER-RELATED"/>
    <property type="match status" value="1"/>
</dbReference>
<feature type="transmembrane region" description="Helical" evidence="6">
    <location>
        <begin position="411"/>
        <end position="429"/>
    </location>
</feature>
<comment type="subcellular location">
    <subcellularLocation>
        <location evidence="1">Cell membrane</location>
        <topology evidence="1">Multi-pass membrane protein</topology>
    </subcellularLocation>
</comment>
<dbReference type="EMBL" id="DROP01000057">
    <property type="protein sequence ID" value="HHI88469.1"/>
    <property type="molecule type" value="Genomic_DNA"/>
</dbReference>
<evidence type="ECO:0000256" key="3">
    <source>
        <dbReference type="ARBA" id="ARBA00022692"/>
    </source>
</evidence>
<feature type="transmembrane region" description="Helical" evidence="6">
    <location>
        <begin position="339"/>
        <end position="357"/>
    </location>
</feature>
<evidence type="ECO:0000256" key="4">
    <source>
        <dbReference type="ARBA" id="ARBA00022989"/>
    </source>
</evidence>
<evidence type="ECO:0000256" key="1">
    <source>
        <dbReference type="ARBA" id="ARBA00004651"/>
    </source>
</evidence>
<keyword evidence="2" id="KW-1003">Cell membrane</keyword>
<feature type="transmembrane region" description="Helical" evidence="6">
    <location>
        <begin position="36"/>
        <end position="60"/>
    </location>
</feature>
<feature type="transmembrane region" description="Helical" evidence="6">
    <location>
        <begin position="280"/>
        <end position="300"/>
    </location>
</feature>
<evidence type="ECO:0000256" key="5">
    <source>
        <dbReference type="ARBA" id="ARBA00023136"/>
    </source>
</evidence>
<feature type="domain" description="Na+/H+ antiporter NhaC-like C-terminal" evidence="7">
    <location>
        <begin position="176"/>
        <end position="519"/>
    </location>
</feature>
<keyword evidence="4 6" id="KW-1133">Transmembrane helix</keyword>
<feature type="transmembrane region" description="Helical" evidence="6">
    <location>
        <begin position="124"/>
        <end position="148"/>
    </location>
</feature>
<organism evidence="8">
    <name type="scientific">Hellea balneolensis</name>
    <dbReference type="NCBI Taxonomy" id="287478"/>
    <lineage>
        <taxon>Bacteria</taxon>
        <taxon>Pseudomonadati</taxon>
        <taxon>Pseudomonadota</taxon>
        <taxon>Alphaproteobacteria</taxon>
        <taxon>Maricaulales</taxon>
        <taxon>Robiginitomaculaceae</taxon>
        <taxon>Hellea</taxon>
    </lineage>
</organism>
<evidence type="ECO:0000313" key="8">
    <source>
        <dbReference type="EMBL" id="HHI88469.1"/>
    </source>
</evidence>
<proteinExistence type="predicted"/>
<accession>A0A7V5U0V3</accession>
<dbReference type="GO" id="GO:0005886">
    <property type="term" value="C:plasma membrane"/>
    <property type="evidence" value="ECO:0007669"/>
    <property type="project" value="UniProtKB-SubCell"/>
</dbReference>
<evidence type="ECO:0000256" key="6">
    <source>
        <dbReference type="SAM" id="Phobius"/>
    </source>
</evidence>
<protein>
    <submittedName>
        <fullName evidence="8">Sodium:solute symporter</fullName>
    </submittedName>
</protein>
<evidence type="ECO:0000259" key="7">
    <source>
        <dbReference type="Pfam" id="PF03553"/>
    </source>
</evidence>
<sequence>MGEVFGSLITYIPWPILPPIIAIGLALWTRQVFMALAVGIWFGYMILAHGHPLTGTLATIDAFVNVLTDTSNARMVTFSLIIGPLIALVQRSGGVNGFVEVILRFIERATKNRSGRLKRKIVESFAAFTGLFLFIESNISLFTVGTLYRPVFDKLKIPREKLAYINDSTSAPSNILMPFNAWGAFIMSLLAIYALGPDKVFDNEFEVLVKAIAYNFYPMLTVLLIFIVIWSGKDIGDMKKAEIRARETGKLLRDGAVPMMDDSVSMLEPVEGIAHKARNMLIPIFAMVFLMPTFLIYTGWDKATAFALKQAQEMGTEPVHGLALAWLALSKGFGSGSAAVLYAVSFAILIAMALYRAQGLMKITEMVEISLKAMAGMVNVAILAVLAFALNAMCKELGTGAFVADIFKNTIAAGFIPALIFVIAAFIGFSTGTSWGTFSIMIPVAVPLAAQVDGVNIYMAVAAALGGGVFGDHCSPTSDTTIIASMSTANDHIDHVRTQIPYALIAGAGATILYLILGFLGV</sequence>
<keyword evidence="3 6" id="KW-0812">Transmembrane</keyword>
<feature type="transmembrane region" description="Helical" evidence="6">
    <location>
        <begin position="369"/>
        <end position="390"/>
    </location>
</feature>
<feature type="transmembrane region" description="Helical" evidence="6">
    <location>
        <begin position="207"/>
        <end position="230"/>
    </location>
</feature>
<dbReference type="Pfam" id="PF03553">
    <property type="entry name" value="Na_H_antiporter"/>
    <property type="match status" value="1"/>
</dbReference>
<feature type="transmembrane region" description="Helical" evidence="6">
    <location>
        <begin position="500"/>
        <end position="520"/>
    </location>
</feature>
<dbReference type="PANTHER" id="PTHR43478:SF1">
    <property type="entry name" value="NA+_H+ ANTIPORTER NHAC-LIKE C-TERMINAL DOMAIN-CONTAINING PROTEIN"/>
    <property type="match status" value="1"/>
</dbReference>